<evidence type="ECO:0000259" key="3">
    <source>
        <dbReference type="PROSITE" id="PS50887"/>
    </source>
</evidence>
<keyword evidence="1" id="KW-1133">Transmembrane helix</keyword>
<dbReference type="Gene3D" id="3.30.70.270">
    <property type="match status" value="1"/>
</dbReference>
<dbReference type="Pfam" id="PF00990">
    <property type="entry name" value="GGDEF"/>
    <property type="match status" value="1"/>
</dbReference>
<keyword evidence="5" id="KW-1185">Reference proteome</keyword>
<dbReference type="Proteomes" id="UP000598174">
    <property type="component" value="Unassembled WGS sequence"/>
</dbReference>
<dbReference type="InterPro" id="IPR000160">
    <property type="entry name" value="GGDEF_dom"/>
</dbReference>
<reference evidence="4" key="1">
    <citation type="submission" date="2021-01" db="EMBL/GenBank/DDBJ databases">
        <title>Whole genome shotgun sequence of Actinoplanes ferrugineus NBRC 15555.</title>
        <authorList>
            <person name="Komaki H."/>
            <person name="Tamura T."/>
        </authorList>
    </citation>
    <scope>NUCLEOTIDE SEQUENCE</scope>
    <source>
        <strain evidence="4">NBRC 15555</strain>
    </source>
</reference>
<proteinExistence type="predicted"/>
<organism evidence="4 5">
    <name type="scientific">Paractinoplanes ferrugineus</name>
    <dbReference type="NCBI Taxonomy" id="113564"/>
    <lineage>
        <taxon>Bacteria</taxon>
        <taxon>Bacillati</taxon>
        <taxon>Actinomycetota</taxon>
        <taxon>Actinomycetes</taxon>
        <taxon>Micromonosporales</taxon>
        <taxon>Micromonosporaceae</taxon>
        <taxon>Paractinoplanes</taxon>
    </lineage>
</organism>
<feature type="transmembrane region" description="Helical" evidence="1">
    <location>
        <begin position="172"/>
        <end position="195"/>
    </location>
</feature>
<feature type="transmembrane region" description="Helical" evidence="1">
    <location>
        <begin position="74"/>
        <end position="94"/>
    </location>
</feature>
<dbReference type="CDD" id="cd01948">
    <property type="entry name" value="EAL"/>
    <property type="match status" value="1"/>
</dbReference>
<dbReference type="InterPro" id="IPR043128">
    <property type="entry name" value="Rev_trsase/Diguanyl_cyclase"/>
</dbReference>
<evidence type="ECO:0000259" key="2">
    <source>
        <dbReference type="PROSITE" id="PS50883"/>
    </source>
</evidence>
<protein>
    <recommendedName>
        <fullName evidence="6">Diguanylate cyclase (GGDEF)-like protein</fullName>
    </recommendedName>
</protein>
<dbReference type="AlphaFoldDB" id="A0A919J988"/>
<dbReference type="InterPro" id="IPR052155">
    <property type="entry name" value="Biofilm_reg_signaling"/>
</dbReference>
<dbReference type="EMBL" id="BOMM01000088">
    <property type="protein sequence ID" value="GIE16478.1"/>
    <property type="molecule type" value="Genomic_DNA"/>
</dbReference>
<feature type="transmembrane region" description="Helical" evidence="1">
    <location>
        <begin position="233"/>
        <end position="252"/>
    </location>
</feature>
<keyword evidence="1" id="KW-0472">Membrane</keyword>
<dbReference type="SMART" id="SM00267">
    <property type="entry name" value="GGDEF"/>
    <property type="match status" value="1"/>
</dbReference>
<evidence type="ECO:0008006" key="6">
    <source>
        <dbReference type="Google" id="ProtNLM"/>
    </source>
</evidence>
<dbReference type="InterPro" id="IPR029787">
    <property type="entry name" value="Nucleotide_cyclase"/>
</dbReference>
<keyword evidence="1" id="KW-0812">Transmembrane</keyword>
<dbReference type="PANTHER" id="PTHR44757:SF2">
    <property type="entry name" value="BIOFILM ARCHITECTURE MAINTENANCE PROTEIN MBAA"/>
    <property type="match status" value="1"/>
</dbReference>
<dbReference type="SUPFAM" id="SSF141868">
    <property type="entry name" value="EAL domain-like"/>
    <property type="match status" value="1"/>
</dbReference>
<dbReference type="PANTHER" id="PTHR44757">
    <property type="entry name" value="DIGUANYLATE CYCLASE DGCP"/>
    <property type="match status" value="1"/>
</dbReference>
<name>A0A919J988_9ACTN</name>
<feature type="transmembrane region" description="Helical" evidence="1">
    <location>
        <begin position="106"/>
        <end position="126"/>
    </location>
</feature>
<dbReference type="PROSITE" id="PS50887">
    <property type="entry name" value="GGDEF"/>
    <property type="match status" value="1"/>
</dbReference>
<dbReference type="SMART" id="SM00052">
    <property type="entry name" value="EAL"/>
    <property type="match status" value="1"/>
</dbReference>
<feature type="domain" description="EAL" evidence="2">
    <location>
        <begin position="505"/>
        <end position="745"/>
    </location>
</feature>
<gene>
    <name evidence="4" type="ORF">Afe05nite_83180</name>
</gene>
<dbReference type="SUPFAM" id="SSF55073">
    <property type="entry name" value="Nucleotide cyclase"/>
    <property type="match status" value="1"/>
</dbReference>
<dbReference type="Gene3D" id="3.20.20.450">
    <property type="entry name" value="EAL domain"/>
    <property type="match status" value="1"/>
</dbReference>
<comment type="caution">
    <text evidence="4">The sequence shown here is derived from an EMBL/GenBank/DDBJ whole genome shotgun (WGS) entry which is preliminary data.</text>
</comment>
<evidence type="ECO:0000313" key="5">
    <source>
        <dbReference type="Proteomes" id="UP000598174"/>
    </source>
</evidence>
<feature type="transmembrane region" description="Helical" evidence="1">
    <location>
        <begin position="207"/>
        <end position="227"/>
    </location>
</feature>
<dbReference type="Pfam" id="PF00563">
    <property type="entry name" value="EAL"/>
    <property type="match status" value="1"/>
</dbReference>
<dbReference type="PROSITE" id="PS50883">
    <property type="entry name" value="EAL"/>
    <property type="match status" value="1"/>
</dbReference>
<evidence type="ECO:0000256" key="1">
    <source>
        <dbReference type="SAM" id="Phobius"/>
    </source>
</evidence>
<dbReference type="InterPro" id="IPR001633">
    <property type="entry name" value="EAL_dom"/>
</dbReference>
<dbReference type="CDD" id="cd01949">
    <property type="entry name" value="GGDEF"/>
    <property type="match status" value="1"/>
</dbReference>
<evidence type="ECO:0000313" key="4">
    <source>
        <dbReference type="EMBL" id="GIE16478.1"/>
    </source>
</evidence>
<feature type="transmembrane region" description="Helical" evidence="1">
    <location>
        <begin position="273"/>
        <end position="292"/>
    </location>
</feature>
<dbReference type="InterPro" id="IPR035919">
    <property type="entry name" value="EAL_sf"/>
</dbReference>
<dbReference type="NCBIfam" id="TIGR00254">
    <property type="entry name" value="GGDEF"/>
    <property type="match status" value="1"/>
</dbReference>
<sequence length="748" mass="80427">MTRALWSRLPGGRMLRASATVTALAFLFLVVNAIHPVLPWTLVWLPAMAGAVLMTVNVRRTARTEGMPPPIRRFWRHVHVVAVLVSLGTLAEAVDAVATGGSAPHLGLGQVIFDGIAVIVTIYAMLRLPFGKQAGGDLFRIVLDAGTVMLACAVFVWHFSTRYAFGGDDPGIVWTTLAITTLAMLAVFAVAKVLLTSTSSQLDRKAMRLIGVAVAFGAVGPTLRPLLQPIDPHLFPDIVTLPAVFFFGAWAAEKQRAIDYAPRRGVREPRRRSFSVLPYVAVAAVDALLLSVALPDAAPDRRVIVVSAVALTALVVLRQMTAFVDNGRLLRRLDHGATHDALTQLPNRVLFHERLHKALTAPDGRPVAVALIDLDDFKEVNDTLGHEVGDLLLIAVAQRLAGCIRVEDTVARLGGDEFVVVLDGATPEAADLAARRMIEALSRPVLADGHELPIRASIGIADGHAGDDPSLLLRQADIAMYAAKMVNGTAHLHFTPALAQPSADHAQLGDELREAIDDDQLYLLYQPIVALPDRRVLGVEALVRWRHPEHGTMPPQAFLPIAERTGLIVPLDRWVLRAAVRQLSAWDADLALNLNVSARDLREPGFADSVGVVLDEYGIEPHRLTLEAPAMDPAESCPSVSELRSMGVRVALGTGDSSLAMLADLPVDELKLDSSFTRAEPGRAPIAATVLTVAHSLGLTAVAEGVETPDQATRLQDLGYESAQGFYFAHPLPPEKFEELLTGTALAA</sequence>
<accession>A0A919J988</accession>
<feature type="transmembrane region" description="Helical" evidence="1">
    <location>
        <begin position="43"/>
        <end position="62"/>
    </location>
</feature>
<feature type="transmembrane region" description="Helical" evidence="1">
    <location>
        <begin position="138"/>
        <end position="160"/>
    </location>
</feature>
<feature type="domain" description="GGDEF" evidence="3">
    <location>
        <begin position="365"/>
        <end position="497"/>
    </location>
</feature>